<dbReference type="RefSeq" id="WP_012561799.1">
    <property type="nucleotide sequence ID" value="NC_011386.1"/>
</dbReference>
<protein>
    <submittedName>
        <fullName evidence="8">Putative response regulator UvrY</fullName>
    </submittedName>
</protein>
<keyword evidence="4" id="KW-0804">Transcription</keyword>
<dbReference type="PRINTS" id="PR00038">
    <property type="entry name" value="HTHLUXR"/>
</dbReference>
<evidence type="ECO:0000256" key="1">
    <source>
        <dbReference type="ARBA" id="ARBA00022553"/>
    </source>
</evidence>
<keyword evidence="2" id="KW-0805">Transcription regulation</keyword>
<dbReference type="STRING" id="504832.OCA5_c33210"/>
<dbReference type="Pfam" id="PF00196">
    <property type="entry name" value="GerE"/>
    <property type="match status" value="1"/>
</dbReference>
<dbReference type="SMART" id="SM00421">
    <property type="entry name" value="HTH_LUXR"/>
    <property type="match status" value="1"/>
</dbReference>
<dbReference type="InterPro" id="IPR001789">
    <property type="entry name" value="Sig_transdc_resp-reg_receiver"/>
</dbReference>
<dbReference type="HOGENOM" id="CLU_000445_90_1_5"/>
<dbReference type="GO" id="GO:0003677">
    <property type="term" value="F:DNA binding"/>
    <property type="evidence" value="ECO:0007669"/>
    <property type="project" value="UniProtKB-KW"/>
</dbReference>
<name>B6JD38_AFIC5</name>
<dbReference type="eggNOG" id="COG2197">
    <property type="taxonomic scope" value="Bacteria"/>
</dbReference>
<evidence type="ECO:0000259" key="7">
    <source>
        <dbReference type="PROSITE" id="PS50110"/>
    </source>
</evidence>
<feature type="modified residue" description="4-aspartylphosphate" evidence="5">
    <location>
        <position position="54"/>
    </location>
</feature>
<sequence>MTRIIIADDHTIFREGLRQILAEANDFTLVGEATNGDDLLVRLREAPCDIVLLDLSMPGISGITLVRAAREIAGAHRIIVLSMHEEHQYVVEALKAGADGYVTKNSASDQLIAAIRKVSQGELFVSAAASQEAILREMRTSPTELPHTRLTRREREVFDMLVAGHKISRIARDLDLSIKTVSTHKTNLLAKMDAETTADLVRYALRHDLG</sequence>
<dbReference type="CDD" id="cd06170">
    <property type="entry name" value="LuxR_C_like"/>
    <property type="match status" value="1"/>
</dbReference>
<evidence type="ECO:0000256" key="2">
    <source>
        <dbReference type="ARBA" id="ARBA00023015"/>
    </source>
</evidence>
<dbReference type="AlphaFoldDB" id="B6JD38"/>
<dbReference type="KEGG" id="oca:OCAR_4625"/>
<gene>
    <name evidence="8" type="ordered locus">OCA5_c33210</name>
</gene>
<dbReference type="Gene3D" id="3.40.50.2300">
    <property type="match status" value="1"/>
</dbReference>
<dbReference type="PANTHER" id="PTHR43214">
    <property type="entry name" value="TWO-COMPONENT RESPONSE REGULATOR"/>
    <property type="match status" value="1"/>
</dbReference>
<dbReference type="Pfam" id="PF00072">
    <property type="entry name" value="Response_reg"/>
    <property type="match status" value="1"/>
</dbReference>
<reference evidence="8 9" key="1">
    <citation type="journal article" date="2011" name="J. Bacteriol.">
        <title>Complete genome sequences of the chemolithoautotrophic Oligotropha carboxidovorans strains OM4 and OM5.</title>
        <authorList>
            <person name="Volland S."/>
            <person name="Rachinger M."/>
            <person name="Strittmatter A."/>
            <person name="Daniel R."/>
            <person name="Gottschalk G."/>
            <person name="Meyer O."/>
        </authorList>
    </citation>
    <scope>NUCLEOTIDE SEQUENCE [LARGE SCALE GENOMIC DNA]</scope>
    <source>
        <strain evidence="9">ATCC 49405 / DSM 1227 / KCTC 32145 / OM5</strain>
    </source>
</reference>
<dbReference type="GO" id="GO:0006355">
    <property type="term" value="P:regulation of DNA-templated transcription"/>
    <property type="evidence" value="ECO:0007669"/>
    <property type="project" value="InterPro"/>
</dbReference>
<feature type="domain" description="Response regulatory" evidence="7">
    <location>
        <begin position="3"/>
        <end position="119"/>
    </location>
</feature>
<evidence type="ECO:0000256" key="5">
    <source>
        <dbReference type="PROSITE-ProRule" id="PRU00169"/>
    </source>
</evidence>
<dbReference type="InterPro" id="IPR039420">
    <property type="entry name" value="WalR-like"/>
</dbReference>
<dbReference type="PROSITE" id="PS50043">
    <property type="entry name" value="HTH_LUXR_2"/>
    <property type="match status" value="1"/>
</dbReference>
<dbReference type="InterPro" id="IPR016032">
    <property type="entry name" value="Sig_transdc_resp-reg_C-effctor"/>
</dbReference>
<dbReference type="OrthoDB" id="9814495at2"/>
<dbReference type="PATRIC" id="fig|504832.7.peg.3491"/>
<accession>B6JD38</accession>
<dbReference type="CDD" id="cd17535">
    <property type="entry name" value="REC_NarL-like"/>
    <property type="match status" value="1"/>
</dbReference>
<dbReference type="PANTHER" id="PTHR43214:SF41">
    <property type="entry name" value="NITRATE_NITRITE RESPONSE REGULATOR PROTEIN NARP"/>
    <property type="match status" value="1"/>
</dbReference>
<evidence type="ECO:0000313" key="8">
    <source>
        <dbReference type="EMBL" id="AEI07996.1"/>
    </source>
</evidence>
<dbReference type="SMART" id="SM00448">
    <property type="entry name" value="REC"/>
    <property type="match status" value="1"/>
</dbReference>
<evidence type="ECO:0000259" key="6">
    <source>
        <dbReference type="PROSITE" id="PS50043"/>
    </source>
</evidence>
<keyword evidence="9" id="KW-1185">Reference proteome</keyword>
<keyword evidence="1 5" id="KW-0597">Phosphoprotein</keyword>
<dbReference type="PROSITE" id="PS50110">
    <property type="entry name" value="RESPONSE_REGULATORY"/>
    <property type="match status" value="1"/>
</dbReference>
<evidence type="ECO:0000313" key="9">
    <source>
        <dbReference type="Proteomes" id="UP000007730"/>
    </source>
</evidence>
<dbReference type="EMBL" id="CP002826">
    <property type="protein sequence ID" value="AEI07996.1"/>
    <property type="molecule type" value="Genomic_DNA"/>
</dbReference>
<evidence type="ECO:0000256" key="4">
    <source>
        <dbReference type="ARBA" id="ARBA00023163"/>
    </source>
</evidence>
<dbReference type="InterPro" id="IPR058245">
    <property type="entry name" value="NreC/VraR/RcsB-like_REC"/>
</dbReference>
<organism evidence="8 9">
    <name type="scientific">Afipia carboxidovorans (strain ATCC 49405 / DSM 1227 / KCTC 32145 / OM5)</name>
    <name type="common">Oligotropha carboxidovorans</name>
    <dbReference type="NCBI Taxonomy" id="504832"/>
    <lineage>
        <taxon>Bacteria</taxon>
        <taxon>Pseudomonadati</taxon>
        <taxon>Pseudomonadota</taxon>
        <taxon>Alphaproteobacteria</taxon>
        <taxon>Hyphomicrobiales</taxon>
        <taxon>Nitrobacteraceae</taxon>
        <taxon>Afipia</taxon>
    </lineage>
</organism>
<evidence type="ECO:0000256" key="3">
    <source>
        <dbReference type="ARBA" id="ARBA00023125"/>
    </source>
</evidence>
<feature type="domain" description="HTH luxR-type" evidence="6">
    <location>
        <begin position="143"/>
        <end position="208"/>
    </location>
</feature>
<dbReference type="InterPro" id="IPR000792">
    <property type="entry name" value="Tscrpt_reg_LuxR_C"/>
</dbReference>
<dbReference type="KEGG" id="ocg:OCA5_c33210"/>
<dbReference type="GO" id="GO:0000160">
    <property type="term" value="P:phosphorelay signal transduction system"/>
    <property type="evidence" value="ECO:0007669"/>
    <property type="project" value="InterPro"/>
</dbReference>
<dbReference type="InterPro" id="IPR011006">
    <property type="entry name" value="CheY-like_superfamily"/>
</dbReference>
<dbReference type="SUPFAM" id="SSF52172">
    <property type="entry name" value="CheY-like"/>
    <property type="match status" value="1"/>
</dbReference>
<proteinExistence type="predicted"/>
<dbReference type="SUPFAM" id="SSF46894">
    <property type="entry name" value="C-terminal effector domain of the bipartite response regulators"/>
    <property type="match status" value="1"/>
</dbReference>
<dbReference type="Proteomes" id="UP000007730">
    <property type="component" value="Chromosome"/>
</dbReference>
<keyword evidence="3" id="KW-0238">DNA-binding</keyword>